<feature type="transmembrane region" description="Helical" evidence="1">
    <location>
        <begin position="379"/>
        <end position="398"/>
    </location>
</feature>
<dbReference type="STRING" id="243090.RB10067"/>
<feature type="transmembrane region" description="Helical" evidence="1">
    <location>
        <begin position="229"/>
        <end position="246"/>
    </location>
</feature>
<feature type="transmembrane region" description="Helical" evidence="1">
    <location>
        <begin position="465"/>
        <end position="487"/>
    </location>
</feature>
<feature type="transmembrane region" description="Helical" evidence="1">
    <location>
        <begin position="541"/>
        <end position="559"/>
    </location>
</feature>
<proteinExistence type="predicted"/>
<dbReference type="AlphaFoldDB" id="Q7UKM0"/>
<keyword evidence="1" id="KW-1133">Transmembrane helix</keyword>
<dbReference type="KEGG" id="rba:RB10067"/>
<feature type="transmembrane region" description="Helical" evidence="1">
    <location>
        <begin position="258"/>
        <end position="281"/>
    </location>
</feature>
<feature type="transmembrane region" description="Helical" evidence="1">
    <location>
        <begin position="507"/>
        <end position="529"/>
    </location>
</feature>
<feature type="transmembrane region" description="Helical" evidence="1">
    <location>
        <begin position="24"/>
        <end position="45"/>
    </location>
</feature>
<dbReference type="HOGENOM" id="CLU_340355_0_0_0"/>
<keyword evidence="3" id="KW-1185">Reference proteome</keyword>
<protein>
    <submittedName>
        <fullName evidence="2">Uncharacterized protein</fullName>
    </submittedName>
</protein>
<name>Q7UKM0_RHOBA</name>
<gene>
    <name evidence="2" type="ordered locus">RB10067</name>
</gene>
<dbReference type="EnsemblBacteria" id="CAD76612">
    <property type="protein sequence ID" value="CAD76612"/>
    <property type="gene ID" value="RB10067"/>
</dbReference>
<feature type="transmembrane region" description="Helical" evidence="1">
    <location>
        <begin position="189"/>
        <end position="206"/>
    </location>
</feature>
<feature type="transmembrane region" description="Helical" evidence="1">
    <location>
        <begin position="138"/>
        <end position="157"/>
    </location>
</feature>
<dbReference type="Proteomes" id="UP000001025">
    <property type="component" value="Chromosome"/>
</dbReference>
<feature type="transmembrane region" description="Helical" evidence="1">
    <location>
        <begin position="421"/>
        <end position="445"/>
    </location>
</feature>
<feature type="transmembrane region" description="Helical" evidence="1">
    <location>
        <begin position="798"/>
        <end position="816"/>
    </location>
</feature>
<organism evidence="2 3">
    <name type="scientific">Rhodopirellula baltica (strain DSM 10527 / NCIMB 13988 / SH1)</name>
    <dbReference type="NCBI Taxonomy" id="243090"/>
    <lineage>
        <taxon>Bacteria</taxon>
        <taxon>Pseudomonadati</taxon>
        <taxon>Planctomycetota</taxon>
        <taxon>Planctomycetia</taxon>
        <taxon>Pirellulales</taxon>
        <taxon>Pirellulaceae</taxon>
        <taxon>Rhodopirellula</taxon>
    </lineage>
</organism>
<dbReference type="eggNOG" id="COG5617">
    <property type="taxonomic scope" value="Bacteria"/>
</dbReference>
<keyword evidence="1" id="KW-0472">Membrane</keyword>
<dbReference type="TCDB" id="9.B.144.1.1">
    <property type="family name" value="the duf3367 (duf3367) family"/>
</dbReference>
<dbReference type="InParanoid" id="Q7UKM0"/>
<accession>Q7UKM0</accession>
<evidence type="ECO:0000313" key="2">
    <source>
        <dbReference type="EMBL" id="CAD76612.1"/>
    </source>
</evidence>
<reference evidence="2 3" key="1">
    <citation type="journal article" date="2003" name="Proc. Natl. Acad. Sci. U.S.A.">
        <title>Complete genome sequence of the marine planctomycete Pirellula sp. strain 1.</title>
        <authorList>
            <person name="Gloeckner F.O."/>
            <person name="Kube M."/>
            <person name="Bauer M."/>
            <person name="Teeling H."/>
            <person name="Lombardot T."/>
            <person name="Ludwig W."/>
            <person name="Gade D."/>
            <person name="Beck A."/>
            <person name="Borzym K."/>
            <person name="Heitmann K."/>
            <person name="Rabus R."/>
            <person name="Schlesner H."/>
            <person name="Amann R."/>
            <person name="Reinhardt R."/>
        </authorList>
    </citation>
    <scope>NUCLEOTIDE SEQUENCE [LARGE SCALE GENOMIC DNA]</scope>
    <source>
        <strain evidence="3">DSM 10527 / NCIMB 13988 / SH1</strain>
    </source>
</reference>
<dbReference type="OrthoDB" id="231679at2"/>
<feature type="transmembrane region" description="Helical" evidence="1">
    <location>
        <begin position="347"/>
        <end position="367"/>
    </location>
</feature>
<dbReference type="PATRIC" id="fig|243090.15.peg.4855"/>
<keyword evidence="1" id="KW-0812">Transmembrane</keyword>
<evidence type="ECO:0000313" key="3">
    <source>
        <dbReference type="Proteomes" id="UP000001025"/>
    </source>
</evidence>
<sequence>MPKPSAINREVALSLQADSTDPPWMKWGGLFIGPLCIVVLMATVWTGRDRLAFRDVSHFYTPLYQYVGERCAEQPLTYFWSAMWNPLDQTGMPLAGETTTAVYYPVRHLVYLLASLVDQSPAESASPNELPDDASLALAWYVTLHLVLASFAAYWAARRVGSQSAFSVIASLAYPMSGSVLFLTTNPPFLVGAAWLPFALLPLVHAKEYGWKLPSFALAMMVLGGDPQTALHVGIIAGLWLIIDVIRHSRDRSGGQSFWLRLLRLMGIAAMAAVLATPQIVASVNWASHSGRVWSKLDASQSFAFSVAPWRWLELAIPSLFGSPWPVNHRWDRPVFAGGTVSPIDALWTPSLYIGMSTLVLVTIGLLGRYRGRIHGTGLWCYVLLASGFAAMGWYGPWHAPYQWLVDWVPGYDAFRYPAKWLPLVAFALAMLAAQGGQCLFNGLIRESSHSNEFSNGLLTKRRAVWIWLFSTLGLVLSSIAVWFAMASMKSAPVDVVWGPFQSETAWYGWLIGTAHVWIFTTIILSMSVEWKRPINRQKLAWAWVVLIASDLMIAHWNLVPTINRNAERAAWHELDHSESATLDAARWIRTAGEGEYPAKWATTSDRQRLLAMEVHDRRRWYGRWHMVEDEAVFNSVVSIRPWAIDQFWDATGQQSTPINWQQTASWLGVGGSRTSNGQSHVWPTRDLRFHRHDQVVTEGEIPWPKRIEMASDSGDQVDAIAVDSTAVSEGRLEDTFVSRRIYQDGGWRAEFRSQDTAVEPVPLTVFSADGVAQGVWCPPGTWTIRWIYQPRGHRGAVIVWICGWLMLLVASIWSVTRAKHGPFSRVRELERAK</sequence>
<evidence type="ECO:0000256" key="1">
    <source>
        <dbReference type="SAM" id="Phobius"/>
    </source>
</evidence>
<dbReference type="EMBL" id="BX294150">
    <property type="protein sequence ID" value="CAD76612.1"/>
    <property type="molecule type" value="Genomic_DNA"/>
</dbReference>